<dbReference type="EMBL" id="JH159162">
    <property type="protein sequence ID" value="EGZ07534.1"/>
    <property type="molecule type" value="Genomic_DNA"/>
</dbReference>
<dbReference type="OMA" id="KRSRFHE"/>
<feature type="region of interest" description="Disordered" evidence="1">
    <location>
        <begin position="122"/>
        <end position="201"/>
    </location>
</feature>
<gene>
    <name evidence="2" type="ORF">PHYSODRAFT_306677</name>
</gene>
<dbReference type="RefSeq" id="XP_009537100.1">
    <property type="nucleotide sequence ID" value="XM_009538805.1"/>
</dbReference>
<dbReference type="GeneID" id="20642769"/>
<evidence type="ECO:0000313" key="3">
    <source>
        <dbReference type="Proteomes" id="UP000002640"/>
    </source>
</evidence>
<evidence type="ECO:0000256" key="1">
    <source>
        <dbReference type="SAM" id="MobiDB-lite"/>
    </source>
</evidence>
<dbReference type="Proteomes" id="UP000002640">
    <property type="component" value="Unassembled WGS sequence"/>
</dbReference>
<feature type="compositionally biased region" description="Acidic residues" evidence="1">
    <location>
        <begin position="178"/>
        <end position="193"/>
    </location>
</feature>
<proteinExistence type="predicted"/>
<dbReference type="KEGG" id="psoj:PHYSODRAFT_306677"/>
<sequence>MPGIEALDELVREQRDDVQFRVVDPNKRSRFHERDLIKLVQIVTRRKTYKTPHGKGEEGWQAVADQLNEAVTASFSLRACRDKLSALGRQTLQLALLLVLLSLLSFIEAGLELAEKRRKAKALGQERSTAPEAPDDEEHAVQHDASEAESAASDERTGLRRLLGSEYSSDEETKQGDNEESDQTEEDNDEEENESGHKVGRTRLRVSEIWAREEAMMAKDRAAQAARDNALTKAVETLANTTHLLLQHFGGGSANRSSAA</sequence>
<evidence type="ECO:0000313" key="2">
    <source>
        <dbReference type="EMBL" id="EGZ07534.1"/>
    </source>
</evidence>
<accession>G5AAA5</accession>
<dbReference type="AlphaFoldDB" id="G5AAA5"/>
<reference evidence="2 3" key="1">
    <citation type="journal article" date="2006" name="Science">
        <title>Phytophthora genome sequences uncover evolutionary origins and mechanisms of pathogenesis.</title>
        <authorList>
            <person name="Tyler B.M."/>
            <person name="Tripathy S."/>
            <person name="Zhang X."/>
            <person name="Dehal P."/>
            <person name="Jiang R.H."/>
            <person name="Aerts A."/>
            <person name="Arredondo F.D."/>
            <person name="Baxter L."/>
            <person name="Bensasson D."/>
            <person name="Beynon J.L."/>
            <person name="Chapman J."/>
            <person name="Damasceno C.M."/>
            <person name="Dorrance A.E."/>
            <person name="Dou D."/>
            <person name="Dickerman A.W."/>
            <person name="Dubchak I.L."/>
            <person name="Garbelotto M."/>
            <person name="Gijzen M."/>
            <person name="Gordon S.G."/>
            <person name="Govers F."/>
            <person name="Grunwald N.J."/>
            <person name="Huang W."/>
            <person name="Ivors K.L."/>
            <person name="Jones R.W."/>
            <person name="Kamoun S."/>
            <person name="Krampis K."/>
            <person name="Lamour K.H."/>
            <person name="Lee M.K."/>
            <person name="McDonald W.H."/>
            <person name="Medina M."/>
            <person name="Meijer H.J."/>
            <person name="Nordberg E.K."/>
            <person name="Maclean D.J."/>
            <person name="Ospina-Giraldo M.D."/>
            <person name="Morris P.F."/>
            <person name="Phuntumart V."/>
            <person name="Putnam N.H."/>
            <person name="Rash S."/>
            <person name="Rose J.K."/>
            <person name="Sakihama Y."/>
            <person name="Salamov A.A."/>
            <person name="Savidor A."/>
            <person name="Scheuring C.F."/>
            <person name="Smith B.M."/>
            <person name="Sobral B.W."/>
            <person name="Terry A."/>
            <person name="Torto-Alalibo T.A."/>
            <person name="Win J."/>
            <person name="Xu Z."/>
            <person name="Zhang H."/>
            <person name="Grigoriev I.V."/>
            <person name="Rokhsar D.S."/>
            <person name="Boore J.L."/>
        </authorList>
    </citation>
    <scope>NUCLEOTIDE SEQUENCE [LARGE SCALE GENOMIC DNA]</scope>
    <source>
        <strain evidence="2 3">P6497</strain>
    </source>
</reference>
<organism evidence="2 3">
    <name type="scientific">Phytophthora sojae (strain P6497)</name>
    <name type="common">Soybean stem and root rot agent</name>
    <name type="synonym">Phytophthora megasperma f. sp. glycines</name>
    <dbReference type="NCBI Taxonomy" id="1094619"/>
    <lineage>
        <taxon>Eukaryota</taxon>
        <taxon>Sar</taxon>
        <taxon>Stramenopiles</taxon>
        <taxon>Oomycota</taxon>
        <taxon>Peronosporomycetes</taxon>
        <taxon>Peronosporales</taxon>
        <taxon>Peronosporaceae</taxon>
        <taxon>Phytophthora</taxon>
    </lineage>
</organism>
<dbReference type="InParanoid" id="G5AAA5"/>
<name>G5AAA5_PHYSP</name>
<keyword evidence="3" id="KW-1185">Reference proteome</keyword>
<protein>
    <submittedName>
        <fullName evidence="2">Uncharacterized protein</fullName>
    </submittedName>
</protein>